<proteinExistence type="predicted"/>
<evidence type="ECO:0000313" key="3">
    <source>
        <dbReference type="Proteomes" id="UP000265768"/>
    </source>
</evidence>
<dbReference type="RefSeq" id="WP_119925589.1">
    <property type="nucleotide sequence ID" value="NZ_QZEY01000002.1"/>
</dbReference>
<evidence type="ECO:0000256" key="1">
    <source>
        <dbReference type="SAM" id="MobiDB-lite"/>
    </source>
</evidence>
<feature type="compositionally biased region" description="Basic and acidic residues" evidence="1">
    <location>
        <begin position="32"/>
        <end position="46"/>
    </location>
</feature>
<reference evidence="2 3" key="1">
    <citation type="submission" date="2018-09" db="EMBL/GenBank/DDBJ databases">
        <title>YIM 75507 draft genome.</title>
        <authorList>
            <person name="Tang S."/>
            <person name="Feng Y."/>
        </authorList>
    </citation>
    <scope>NUCLEOTIDE SEQUENCE [LARGE SCALE GENOMIC DNA]</scope>
    <source>
        <strain evidence="2 3">YIM 75507</strain>
    </source>
</reference>
<dbReference type="AlphaFoldDB" id="A0A3A4B297"/>
<dbReference type="EMBL" id="QZEY01000002">
    <property type="protein sequence ID" value="RJL34288.1"/>
    <property type="molecule type" value="Genomic_DNA"/>
</dbReference>
<feature type="compositionally biased region" description="Low complexity" evidence="1">
    <location>
        <begin position="54"/>
        <end position="63"/>
    </location>
</feature>
<gene>
    <name evidence="2" type="ORF">D5H75_07470</name>
</gene>
<feature type="region of interest" description="Disordered" evidence="1">
    <location>
        <begin position="31"/>
        <end position="91"/>
    </location>
</feature>
<dbReference type="Proteomes" id="UP000265768">
    <property type="component" value="Unassembled WGS sequence"/>
</dbReference>
<accession>A0A3A4B297</accession>
<comment type="caution">
    <text evidence="2">The sequence shown here is derived from an EMBL/GenBank/DDBJ whole genome shotgun (WGS) entry which is preliminary data.</text>
</comment>
<keyword evidence="3" id="KW-1185">Reference proteome</keyword>
<sequence>MTRWWNDPGVTLAPEDLRRLEAVAAPHPGWEVARDGDATWTAERRPGPGHAEGGARLASESLAGLGGLIAGEERRPLPPDPAPGSRRGGAR</sequence>
<protein>
    <submittedName>
        <fullName evidence="2">Uncharacterized protein</fullName>
    </submittedName>
</protein>
<organism evidence="2 3">
    <name type="scientific">Bailinhaonella thermotolerans</name>
    <dbReference type="NCBI Taxonomy" id="1070861"/>
    <lineage>
        <taxon>Bacteria</taxon>
        <taxon>Bacillati</taxon>
        <taxon>Actinomycetota</taxon>
        <taxon>Actinomycetes</taxon>
        <taxon>Streptosporangiales</taxon>
        <taxon>Streptosporangiaceae</taxon>
        <taxon>Bailinhaonella</taxon>
    </lineage>
</organism>
<name>A0A3A4B297_9ACTN</name>
<evidence type="ECO:0000313" key="2">
    <source>
        <dbReference type="EMBL" id="RJL34288.1"/>
    </source>
</evidence>